<dbReference type="InterPro" id="IPR005532">
    <property type="entry name" value="SUMF_dom"/>
</dbReference>
<dbReference type="STRING" id="391936.S7S_11810"/>
<reference evidence="2 3" key="1">
    <citation type="journal article" date="2012" name="J. Bacteriol.">
        <title>Genome sequence of an alkane-degrading bacterium, Alcanivorax pacificus type strain W11-5, isolated from deep sea sediment.</title>
        <authorList>
            <person name="Lai Q."/>
            <person name="Shao Z."/>
        </authorList>
    </citation>
    <scope>NUCLEOTIDE SEQUENCE [LARGE SCALE GENOMIC DNA]</scope>
    <source>
        <strain evidence="2 3">W11-5</strain>
    </source>
</reference>
<dbReference type="InterPro" id="IPR016187">
    <property type="entry name" value="CTDL_fold"/>
</dbReference>
<dbReference type="PANTHER" id="PTHR23150:SF36">
    <property type="entry name" value="HERCYNINE OXYGENASE"/>
    <property type="match status" value="1"/>
</dbReference>
<dbReference type="OrthoDB" id="9768004at2"/>
<proteinExistence type="predicted"/>
<dbReference type="Gene3D" id="3.90.1580.10">
    <property type="entry name" value="paralog of FGE (formylglycine-generating enzyme)"/>
    <property type="match status" value="1"/>
</dbReference>
<dbReference type="AlphaFoldDB" id="A0A0B4XKG6"/>
<dbReference type="SUPFAM" id="SSF56436">
    <property type="entry name" value="C-type lectin-like"/>
    <property type="match status" value="1"/>
</dbReference>
<dbReference type="EMBL" id="CP004387">
    <property type="protein sequence ID" value="AJD48774.1"/>
    <property type="molecule type" value="Genomic_DNA"/>
</dbReference>
<feature type="domain" description="Sulfatase-modifying factor enzyme-like" evidence="1">
    <location>
        <begin position="189"/>
        <end position="322"/>
    </location>
</feature>
<name>A0A0B4XKG6_9GAMM</name>
<evidence type="ECO:0000313" key="2">
    <source>
        <dbReference type="EMBL" id="AJD48774.1"/>
    </source>
</evidence>
<evidence type="ECO:0000259" key="1">
    <source>
        <dbReference type="Pfam" id="PF03781"/>
    </source>
</evidence>
<dbReference type="InterPro" id="IPR051043">
    <property type="entry name" value="Sulfatase_Mod_Factor_Kinase"/>
</dbReference>
<dbReference type="KEGG" id="apac:S7S_11810"/>
<dbReference type="GO" id="GO:0052699">
    <property type="term" value="P:ergothioneine biosynthetic process"/>
    <property type="evidence" value="ECO:0007669"/>
    <property type="project" value="InterPro"/>
</dbReference>
<dbReference type="Proteomes" id="UP000006764">
    <property type="component" value="Chromosome"/>
</dbReference>
<dbReference type="RefSeq" id="WP_008736879.1">
    <property type="nucleotide sequence ID" value="NZ_CP004387.1"/>
</dbReference>
<gene>
    <name evidence="2" type="ORF">S7S_11810</name>
</gene>
<protein>
    <recommendedName>
        <fullName evidence="1">Sulfatase-modifying factor enzyme-like domain-containing protein</fullName>
    </recommendedName>
</protein>
<dbReference type="Pfam" id="PF03781">
    <property type="entry name" value="FGE-sulfatase"/>
    <property type="match status" value="2"/>
</dbReference>
<organism evidence="2 3">
    <name type="scientific">Isoalcanivorax pacificus W11-5</name>
    <dbReference type="NCBI Taxonomy" id="391936"/>
    <lineage>
        <taxon>Bacteria</taxon>
        <taxon>Pseudomonadati</taxon>
        <taxon>Pseudomonadota</taxon>
        <taxon>Gammaproteobacteria</taxon>
        <taxon>Oceanospirillales</taxon>
        <taxon>Alcanivoracaceae</taxon>
        <taxon>Isoalcanivorax</taxon>
    </lineage>
</organism>
<dbReference type="InterPro" id="IPR017806">
    <property type="entry name" value="EgtB"/>
</dbReference>
<sequence>MQHRQASTDEDATRSLTARFNSVRARSEHDCAPLEIEDYSLQAMPETSPPKWHLAHTTWFFETFLLEPFLPGYTPFNPAFRYLFNSYYNSIGEQFSRAQRGLLSRPTLTEVLAWRETVNQGVRGLLARGLDEEMHRRLLIGLHHEQQHQELFFTDIQYSLSCNPLGPAYREHTGPWLSGQHTPPLQWHAIPEGLCAIGATETDAFAFDNETPRHRAFLPAFELASRPVTNGEWLAFMADGGYDDPALWLSDGWTARQQQGWQAPLYWQQDEHAGWQSFTLYGMQPVDPARPVCHISAYEADAFARWAGARLPTEYEWEAAAQHLDAQVADGQFIGDGHYHPRPVRATQLLGSVWEWTASSYGPYPGYQAPAGALGEYNGKFMCNQLVLRGGSCVSDADHLRTSYRNFFYPPDRWQFSGLRLARGKQP</sequence>
<keyword evidence="3" id="KW-1185">Reference proteome</keyword>
<dbReference type="HOGENOM" id="CLU_012431_9_0_6"/>
<feature type="domain" description="Sulfatase-modifying factor enzyme-like" evidence="1">
    <location>
        <begin position="339"/>
        <end position="423"/>
    </location>
</feature>
<evidence type="ECO:0000313" key="3">
    <source>
        <dbReference type="Proteomes" id="UP000006764"/>
    </source>
</evidence>
<accession>A0A0B4XKG6</accession>
<dbReference type="PANTHER" id="PTHR23150">
    <property type="entry name" value="SULFATASE MODIFYING FACTOR 1, 2"/>
    <property type="match status" value="1"/>
</dbReference>
<dbReference type="InterPro" id="IPR042095">
    <property type="entry name" value="SUMF_sf"/>
</dbReference>
<dbReference type="NCBIfam" id="TIGR03440">
    <property type="entry name" value="egtB_TIGR03440"/>
    <property type="match status" value="1"/>
</dbReference>